<dbReference type="OrthoDB" id="9813328at2"/>
<dbReference type="AlphaFoldDB" id="A0A4U1CPS3"/>
<feature type="transmembrane region" description="Helical" evidence="1">
    <location>
        <begin position="6"/>
        <end position="24"/>
    </location>
</feature>
<dbReference type="InterPro" id="IPR011528">
    <property type="entry name" value="NERD"/>
</dbReference>
<dbReference type="SUPFAM" id="SSF57783">
    <property type="entry name" value="Zinc beta-ribbon"/>
    <property type="match status" value="1"/>
</dbReference>
<dbReference type="Pfam" id="PF08378">
    <property type="entry name" value="NERD"/>
    <property type="match status" value="1"/>
</dbReference>
<dbReference type="Pfam" id="PF01396">
    <property type="entry name" value="Zn_ribbon_Top1"/>
    <property type="match status" value="1"/>
</dbReference>
<comment type="caution">
    <text evidence="3">The sequence shown here is derived from an EMBL/GenBank/DDBJ whole genome shotgun (WGS) entry which is preliminary data.</text>
</comment>
<evidence type="ECO:0000256" key="1">
    <source>
        <dbReference type="SAM" id="Phobius"/>
    </source>
</evidence>
<dbReference type="EMBL" id="SWBQ01000002">
    <property type="protein sequence ID" value="TKC07485.1"/>
    <property type="molecule type" value="Genomic_DNA"/>
</dbReference>
<organism evidence="3 4">
    <name type="scientific">Pedobacter frigoris</name>
    <dbReference type="NCBI Taxonomy" id="2571272"/>
    <lineage>
        <taxon>Bacteria</taxon>
        <taxon>Pseudomonadati</taxon>
        <taxon>Bacteroidota</taxon>
        <taxon>Sphingobacteriia</taxon>
        <taxon>Sphingobacteriales</taxon>
        <taxon>Sphingobacteriaceae</taxon>
        <taxon>Pedobacter</taxon>
    </lineage>
</organism>
<protein>
    <submittedName>
        <fullName evidence="3">NERD domain-containing protein</fullName>
    </submittedName>
</protein>
<dbReference type="GO" id="GO:0003916">
    <property type="term" value="F:DNA topoisomerase activity"/>
    <property type="evidence" value="ECO:0007669"/>
    <property type="project" value="InterPro"/>
</dbReference>
<evidence type="ECO:0000259" key="2">
    <source>
        <dbReference type="PROSITE" id="PS50965"/>
    </source>
</evidence>
<dbReference type="RefSeq" id="WP_136835815.1">
    <property type="nucleotide sequence ID" value="NZ_SWBQ01000002.1"/>
</dbReference>
<name>A0A4U1CPS3_9SPHI</name>
<dbReference type="InterPro" id="IPR013498">
    <property type="entry name" value="Topo_IA_Znf"/>
</dbReference>
<dbReference type="Gene3D" id="3.30.65.10">
    <property type="entry name" value="Bacterial Topoisomerase I, domain 1"/>
    <property type="match status" value="1"/>
</dbReference>
<evidence type="ECO:0000313" key="3">
    <source>
        <dbReference type="EMBL" id="TKC07485.1"/>
    </source>
</evidence>
<feature type="domain" description="NERD" evidence="2">
    <location>
        <begin position="29"/>
        <end position="145"/>
    </location>
</feature>
<sequence length="251" mass="29063">MLDLNVNIWILIIVIALAVIYSVYRRRLKGVIGEKTIAWKLARLPKSKYMVINNLVLEVGDRASQIDHLIVSNFGLFVIETKNLKGWILGYENSEYWTQIIYSRKERFYNPVRQNLGHIRALKANLVGFYKINYIPIVVFTGDTTLKVESDSGVIYSGQLLRTIKAYKEVTLLDIEKEAIFDKIKSLNISRKFKRSDHIRSIRKREYERSRLIDGYLCPNCGGALVIRSGRFGKFKGCNNFPNCKFTTNNR</sequence>
<dbReference type="GO" id="GO:0005694">
    <property type="term" value="C:chromosome"/>
    <property type="evidence" value="ECO:0007669"/>
    <property type="project" value="InterPro"/>
</dbReference>
<dbReference type="GO" id="GO:0003677">
    <property type="term" value="F:DNA binding"/>
    <property type="evidence" value="ECO:0007669"/>
    <property type="project" value="InterPro"/>
</dbReference>
<keyword evidence="1" id="KW-0812">Transmembrane</keyword>
<keyword evidence="4" id="KW-1185">Reference proteome</keyword>
<keyword evidence="1" id="KW-0472">Membrane</keyword>
<keyword evidence="1" id="KW-1133">Transmembrane helix</keyword>
<evidence type="ECO:0000313" key="4">
    <source>
        <dbReference type="Proteomes" id="UP000307244"/>
    </source>
</evidence>
<dbReference type="GO" id="GO:0006265">
    <property type="term" value="P:DNA topological change"/>
    <property type="evidence" value="ECO:0007669"/>
    <property type="project" value="InterPro"/>
</dbReference>
<dbReference type="Proteomes" id="UP000307244">
    <property type="component" value="Unassembled WGS sequence"/>
</dbReference>
<accession>A0A4U1CPS3</accession>
<reference evidence="3 4" key="1">
    <citation type="submission" date="2019-04" db="EMBL/GenBank/DDBJ databases">
        <title>Pedobacter sp. RP-3-15 sp. nov., isolated from Arctic soil.</title>
        <authorList>
            <person name="Dahal R.H."/>
            <person name="Kim D.-U."/>
        </authorList>
    </citation>
    <scope>NUCLEOTIDE SEQUENCE [LARGE SCALE GENOMIC DNA]</scope>
    <source>
        <strain evidence="3 4">RP-3-15</strain>
    </source>
</reference>
<proteinExistence type="predicted"/>
<dbReference type="PROSITE" id="PS50965">
    <property type="entry name" value="NERD"/>
    <property type="match status" value="1"/>
</dbReference>
<gene>
    <name evidence="3" type="ORF">FA047_09570</name>
</gene>